<dbReference type="GO" id="GO:0004190">
    <property type="term" value="F:aspartic-type endopeptidase activity"/>
    <property type="evidence" value="ECO:0007669"/>
    <property type="project" value="UniProtKB-UniRule"/>
</dbReference>
<feature type="transmembrane region" description="Helical" evidence="9">
    <location>
        <begin position="77"/>
        <end position="101"/>
    </location>
</feature>
<dbReference type="KEGG" id="fri:FraEuI1c_2385"/>
<evidence type="ECO:0000256" key="2">
    <source>
        <dbReference type="ARBA" id="ARBA00022475"/>
    </source>
</evidence>
<keyword evidence="3 9" id="KW-0645">Protease</keyword>
<dbReference type="PROSITE" id="PS00855">
    <property type="entry name" value="SPASE_II"/>
    <property type="match status" value="1"/>
</dbReference>
<comment type="subcellular location">
    <subcellularLocation>
        <location evidence="9">Cell membrane</location>
        <topology evidence="9">Multi-pass membrane protein</topology>
    </subcellularLocation>
</comment>
<evidence type="ECO:0000256" key="4">
    <source>
        <dbReference type="ARBA" id="ARBA00022692"/>
    </source>
</evidence>
<dbReference type="STRING" id="298654.FraEuI1c_2385"/>
<keyword evidence="4 9" id="KW-0812">Transmembrane</keyword>
<keyword evidence="8 9" id="KW-0472">Membrane</keyword>
<dbReference type="Proteomes" id="UP000002484">
    <property type="component" value="Chromosome"/>
</dbReference>
<feature type="transmembrane region" description="Helical" evidence="9">
    <location>
        <begin position="121"/>
        <end position="146"/>
    </location>
</feature>
<keyword evidence="5 9" id="KW-0064">Aspartyl protease</keyword>
<protein>
    <recommendedName>
        <fullName evidence="9">Lipoprotein signal peptidase</fullName>
        <ecNumber evidence="9">3.4.23.36</ecNumber>
    </recommendedName>
    <alternativeName>
        <fullName evidence="9">Prolipoprotein signal peptidase</fullName>
    </alternativeName>
    <alternativeName>
        <fullName evidence="9">Signal peptidase II</fullName>
        <shortName evidence="9">SPase II</shortName>
    </alternativeName>
</protein>
<proteinExistence type="inferred from homology"/>
<dbReference type="GO" id="GO:0005886">
    <property type="term" value="C:plasma membrane"/>
    <property type="evidence" value="ECO:0007669"/>
    <property type="project" value="UniProtKB-SubCell"/>
</dbReference>
<comment type="catalytic activity">
    <reaction evidence="9 10">
        <text>Release of signal peptides from bacterial membrane prolipoproteins. Hydrolyzes -Xaa-Yaa-Zaa-|-(S,diacylglyceryl)Cys-, in which Xaa is hydrophobic (preferably Leu), and Yaa (Ala or Ser) and Zaa (Gly or Ala) have small, neutral side chains.</text>
        <dbReference type="EC" id="3.4.23.36"/>
    </reaction>
</comment>
<dbReference type="GO" id="GO:0006508">
    <property type="term" value="P:proteolysis"/>
    <property type="evidence" value="ECO:0007669"/>
    <property type="project" value="UniProtKB-KW"/>
</dbReference>
<dbReference type="PANTHER" id="PTHR33695">
    <property type="entry name" value="LIPOPROTEIN SIGNAL PEPTIDASE"/>
    <property type="match status" value="1"/>
</dbReference>
<feature type="compositionally biased region" description="Low complexity" evidence="12">
    <location>
        <begin position="22"/>
        <end position="40"/>
    </location>
</feature>
<dbReference type="PANTHER" id="PTHR33695:SF1">
    <property type="entry name" value="LIPOPROTEIN SIGNAL PEPTIDASE"/>
    <property type="match status" value="1"/>
</dbReference>
<evidence type="ECO:0000256" key="9">
    <source>
        <dbReference type="HAMAP-Rule" id="MF_00161"/>
    </source>
</evidence>
<evidence type="ECO:0000313" key="14">
    <source>
        <dbReference type="Proteomes" id="UP000002484"/>
    </source>
</evidence>
<keyword evidence="7 9" id="KW-1133">Transmembrane helix</keyword>
<accession>E3J1A3</accession>
<keyword evidence="6 9" id="KW-0378">Hydrolase</keyword>
<keyword evidence="13" id="KW-0449">Lipoprotein</keyword>
<evidence type="ECO:0000256" key="8">
    <source>
        <dbReference type="ARBA" id="ARBA00023136"/>
    </source>
</evidence>
<evidence type="ECO:0000256" key="3">
    <source>
        <dbReference type="ARBA" id="ARBA00022670"/>
    </source>
</evidence>
<evidence type="ECO:0000256" key="12">
    <source>
        <dbReference type="SAM" id="MobiDB-lite"/>
    </source>
</evidence>
<dbReference type="InterPro" id="IPR001872">
    <property type="entry name" value="Peptidase_A8"/>
</dbReference>
<feature type="active site" evidence="9">
    <location>
        <position position="204"/>
    </location>
</feature>
<dbReference type="EMBL" id="CP002299">
    <property type="protein sequence ID" value="ADP80424.1"/>
    <property type="molecule type" value="Genomic_DNA"/>
</dbReference>
<evidence type="ECO:0000256" key="6">
    <source>
        <dbReference type="ARBA" id="ARBA00022801"/>
    </source>
</evidence>
<feature type="transmembrane region" description="Helical" evidence="9">
    <location>
        <begin position="206"/>
        <end position="224"/>
    </location>
</feature>
<dbReference type="UniPathway" id="UPA00665"/>
<organism evidence="13 14">
    <name type="scientific">Pseudofrankia inefficax (strain DSM 45817 / CECT 9037 / DDB 130130 / EuI1c)</name>
    <name type="common">Frankia inefficax</name>
    <dbReference type="NCBI Taxonomy" id="298654"/>
    <lineage>
        <taxon>Bacteria</taxon>
        <taxon>Bacillati</taxon>
        <taxon>Actinomycetota</taxon>
        <taxon>Actinomycetes</taxon>
        <taxon>Frankiales</taxon>
        <taxon>Frankiaceae</taxon>
        <taxon>Pseudofrankia</taxon>
    </lineage>
</organism>
<dbReference type="InParanoid" id="E3J1A3"/>
<comment type="similarity">
    <text evidence="1 9 11">Belongs to the peptidase A8 family.</text>
</comment>
<evidence type="ECO:0000256" key="11">
    <source>
        <dbReference type="RuleBase" id="RU004181"/>
    </source>
</evidence>
<evidence type="ECO:0000256" key="7">
    <source>
        <dbReference type="ARBA" id="ARBA00022989"/>
    </source>
</evidence>
<keyword evidence="2 9" id="KW-1003">Cell membrane</keyword>
<dbReference type="eggNOG" id="COG0597">
    <property type="taxonomic scope" value="Bacteria"/>
</dbReference>
<dbReference type="FunCoup" id="E3J1A3">
    <property type="interactions" value="81"/>
</dbReference>
<evidence type="ECO:0000313" key="13">
    <source>
        <dbReference type="EMBL" id="ADP80424.1"/>
    </source>
</evidence>
<dbReference type="HAMAP" id="MF_00161">
    <property type="entry name" value="LspA"/>
    <property type="match status" value="1"/>
</dbReference>
<dbReference type="NCBIfam" id="TIGR00077">
    <property type="entry name" value="lspA"/>
    <property type="match status" value="1"/>
</dbReference>
<dbReference type="AlphaFoldDB" id="E3J1A3"/>
<comment type="pathway">
    <text evidence="9">Protein modification; lipoprotein biosynthesis (signal peptide cleavage).</text>
</comment>
<comment type="function">
    <text evidence="9 10">This protein specifically catalyzes the removal of signal peptides from prolipoproteins.</text>
</comment>
<evidence type="ECO:0000256" key="10">
    <source>
        <dbReference type="RuleBase" id="RU000594"/>
    </source>
</evidence>
<keyword evidence="14" id="KW-1185">Reference proteome</keyword>
<sequence>MREPGDESVARAYLDWGKEPEPTAGKATGAHAGPPAATRADGASGGVTLPGDEDGELRGGGSAPRAPRPVARTPVRVLLATAVGIVLLDAITKIIVVATLSNHAPVTLIPGVLQLELTRNSGAAFSIGGGATVLFSLIAVAVVVIVARTARRLASVAWAVVLGAIVGGAVGNLVDRLVRAPGPLRGHVVDWIYLHHWPIFNVADSSIVIAAVLAVILSALGIGLDGGRYSRADQAAAPGPPVEQPPAGRG</sequence>
<feature type="active site" evidence="9">
    <location>
        <position position="190"/>
    </location>
</feature>
<dbReference type="PRINTS" id="PR00781">
    <property type="entry name" value="LIPOSIGPTASE"/>
</dbReference>
<dbReference type="EC" id="3.4.23.36" evidence="9"/>
<dbReference type="HOGENOM" id="CLU_083252_2_2_11"/>
<feature type="region of interest" description="Disordered" evidence="12">
    <location>
        <begin position="1"/>
        <end position="68"/>
    </location>
</feature>
<feature type="transmembrane region" description="Helical" evidence="9">
    <location>
        <begin position="153"/>
        <end position="174"/>
    </location>
</feature>
<name>E3J1A3_PSEI1</name>
<reference evidence="13 14" key="1">
    <citation type="submission" date="2010-10" db="EMBL/GenBank/DDBJ databases">
        <title>Complete sequence of Frankia sp. EuI1c.</title>
        <authorList>
            <consortium name="US DOE Joint Genome Institute"/>
            <person name="Lucas S."/>
            <person name="Copeland A."/>
            <person name="Lapidus A."/>
            <person name="Cheng J.-F."/>
            <person name="Bruce D."/>
            <person name="Goodwin L."/>
            <person name="Pitluck S."/>
            <person name="Chertkov O."/>
            <person name="Detter J.C."/>
            <person name="Han C."/>
            <person name="Tapia R."/>
            <person name="Land M."/>
            <person name="Hauser L."/>
            <person name="Jeffries C."/>
            <person name="Kyrpides N."/>
            <person name="Ivanova N."/>
            <person name="Mikhailova N."/>
            <person name="Beauchemin N."/>
            <person name="Sen A."/>
            <person name="Sur S.A."/>
            <person name="Gtari M."/>
            <person name="Wall L."/>
            <person name="Tisa L."/>
            <person name="Woyke T."/>
        </authorList>
    </citation>
    <scope>NUCLEOTIDE SEQUENCE [LARGE SCALE GENOMIC DNA]</scope>
    <source>
        <strain evidence="14">DSM 45817 / CECT 9037 / EuI1c</strain>
    </source>
</reference>
<gene>
    <name evidence="9" type="primary">lspA</name>
    <name evidence="13" type="ordered locus">FraEuI1c_2385</name>
</gene>
<evidence type="ECO:0000256" key="5">
    <source>
        <dbReference type="ARBA" id="ARBA00022750"/>
    </source>
</evidence>
<evidence type="ECO:0000256" key="1">
    <source>
        <dbReference type="ARBA" id="ARBA00006139"/>
    </source>
</evidence>
<dbReference type="Pfam" id="PF01252">
    <property type="entry name" value="Peptidase_A8"/>
    <property type="match status" value="1"/>
</dbReference>